<proteinExistence type="predicted"/>
<feature type="compositionally biased region" description="Low complexity" evidence="1">
    <location>
        <begin position="39"/>
        <end position="52"/>
    </location>
</feature>
<organism evidence="2 3">
    <name type="scientific">Rhizoclosmatium globosum</name>
    <dbReference type="NCBI Taxonomy" id="329046"/>
    <lineage>
        <taxon>Eukaryota</taxon>
        <taxon>Fungi</taxon>
        <taxon>Fungi incertae sedis</taxon>
        <taxon>Chytridiomycota</taxon>
        <taxon>Chytridiomycota incertae sedis</taxon>
        <taxon>Chytridiomycetes</taxon>
        <taxon>Chytridiales</taxon>
        <taxon>Chytriomycetaceae</taxon>
        <taxon>Rhizoclosmatium</taxon>
    </lineage>
</organism>
<dbReference type="Proteomes" id="UP000193642">
    <property type="component" value="Unassembled WGS sequence"/>
</dbReference>
<gene>
    <name evidence="2" type="ORF">BCR33DRAFT_715475</name>
</gene>
<evidence type="ECO:0000313" key="2">
    <source>
        <dbReference type="EMBL" id="ORY46357.1"/>
    </source>
</evidence>
<dbReference type="EMBL" id="MCGO01000016">
    <property type="protein sequence ID" value="ORY46357.1"/>
    <property type="molecule type" value="Genomic_DNA"/>
</dbReference>
<evidence type="ECO:0000313" key="3">
    <source>
        <dbReference type="Proteomes" id="UP000193642"/>
    </source>
</evidence>
<dbReference type="AlphaFoldDB" id="A0A1Y2CHG7"/>
<name>A0A1Y2CHG7_9FUNG</name>
<keyword evidence="3" id="KW-1185">Reference proteome</keyword>
<sequence>MLSAVGTATSSTSSFLVIPVEHINEISLFFPDLSITPSSLDSPSDSAPLGSLYSRTPSRKVPYSSF</sequence>
<reference evidence="2 3" key="1">
    <citation type="submission" date="2016-07" db="EMBL/GenBank/DDBJ databases">
        <title>Pervasive Adenine N6-methylation of Active Genes in Fungi.</title>
        <authorList>
            <consortium name="DOE Joint Genome Institute"/>
            <person name="Mondo S.J."/>
            <person name="Dannebaum R.O."/>
            <person name="Kuo R.C."/>
            <person name="Labutti K."/>
            <person name="Haridas S."/>
            <person name="Kuo A."/>
            <person name="Salamov A."/>
            <person name="Ahrendt S.R."/>
            <person name="Lipzen A."/>
            <person name="Sullivan W."/>
            <person name="Andreopoulos W.B."/>
            <person name="Clum A."/>
            <person name="Lindquist E."/>
            <person name="Daum C."/>
            <person name="Ramamoorthy G.K."/>
            <person name="Gryganskyi A."/>
            <person name="Culley D."/>
            <person name="Magnuson J.K."/>
            <person name="James T.Y."/>
            <person name="O'Malley M.A."/>
            <person name="Stajich J.E."/>
            <person name="Spatafora J.W."/>
            <person name="Visel A."/>
            <person name="Grigoriev I.V."/>
        </authorList>
    </citation>
    <scope>NUCLEOTIDE SEQUENCE [LARGE SCALE GENOMIC DNA]</scope>
    <source>
        <strain evidence="2 3">JEL800</strain>
    </source>
</reference>
<accession>A0A1Y2CHG7</accession>
<comment type="caution">
    <text evidence="2">The sequence shown here is derived from an EMBL/GenBank/DDBJ whole genome shotgun (WGS) entry which is preliminary data.</text>
</comment>
<feature type="region of interest" description="Disordered" evidence="1">
    <location>
        <begin position="39"/>
        <end position="66"/>
    </location>
</feature>
<protein>
    <submittedName>
        <fullName evidence="2">Uncharacterized protein</fullName>
    </submittedName>
</protein>
<evidence type="ECO:0000256" key="1">
    <source>
        <dbReference type="SAM" id="MobiDB-lite"/>
    </source>
</evidence>